<gene>
    <name evidence="2" type="ORF">E0W69_020090</name>
</gene>
<proteinExistence type="predicted"/>
<evidence type="ECO:0000313" key="2">
    <source>
        <dbReference type="EMBL" id="QES90849.1"/>
    </source>
</evidence>
<sequence length="286" mass="32472">MGVNLYTCLWANGKADEMIEYYSHVFPNVTLLSNTSIVSNIEINGFKLMLLNAVSQFEINPSISFLYNCSSENEVVEIWEKLKPNSKVLMDLGKYPWAEQYGWIQDAFGVNWQLIYIADNKNWGKILPSLMFTGINNGKLADAILFYQTIFGTDNAHNIVAKYGENDPDTTGNIKYAEFDLIYYPMVAMENSGSHDFQFNEGVSLVVECNTQTEIDHFWFGLSDGGSLGQCGWLKDRYGISWQIVPKILGEIMEDKDLALTATDIVLHSTKFEISKFEAIRKLKEL</sequence>
<name>A0A5P2G960_9BACT</name>
<dbReference type="RefSeq" id="WP_131331832.1">
    <property type="nucleotide sequence ID" value="NZ_CP044016.1"/>
</dbReference>
<dbReference type="CDD" id="cd06588">
    <property type="entry name" value="PhnB_like"/>
    <property type="match status" value="1"/>
</dbReference>
<protein>
    <submittedName>
        <fullName evidence="2">VOC family protein</fullName>
    </submittedName>
</protein>
<dbReference type="PANTHER" id="PTHR33990">
    <property type="entry name" value="PROTEIN YJDN-RELATED"/>
    <property type="match status" value="1"/>
</dbReference>
<organism evidence="2 3">
    <name type="scientific">Rhizosphaericola mali</name>
    <dbReference type="NCBI Taxonomy" id="2545455"/>
    <lineage>
        <taxon>Bacteria</taxon>
        <taxon>Pseudomonadati</taxon>
        <taxon>Bacteroidota</taxon>
        <taxon>Chitinophagia</taxon>
        <taxon>Chitinophagales</taxon>
        <taxon>Chitinophagaceae</taxon>
        <taxon>Rhizosphaericola</taxon>
    </lineage>
</organism>
<dbReference type="AlphaFoldDB" id="A0A5P2G960"/>
<dbReference type="SUPFAM" id="SSF54593">
    <property type="entry name" value="Glyoxalase/Bleomycin resistance protein/Dihydroxybiphenyl dioxygenase"/>
    <property type="match status" value="2"/>
</dbReference>
<feature type="domain" description="PhnB-like" evidence="1">
    <location>
        <begin position="5"/>
        <end position="115"/>
    </location>
</feature>
<dbReference type="InterPro" id="IPR028973">
    <property type="entry name" value="PhnB-like"/>
</dbReference>
<keyword evidence="3" id="KW-1185">Reference proteome</keyword>
<dbReference type="Gene3D" id="3.10.180.10">
    <property type="entry name" value="2,3-Dihydroxybiphenyl 1,2-Dioxygenase, domain 1"/>
    <property type="match status" value="2"/>
</dbReference>
<feature type="domain" description="PhnB-like" evidence="1">
    <location>
        <begin position="125"/>
        <end position="245"/>
    </location>
</feature>
<dbReference type="Pfam" id="PF06983">
    <property type="entry name" value="3-dmu-9_3-mt"/>
    <property type="match status" value="2"/>
</dbReference>
<dbReference type="OrthoDB" id="9806473at2"/>
<evidence type="ECO:0000259" key="1">
    <source>
        <dbReference type="Pfam" id="PF06983"/>
    </source>
</evidence>
<dbReference type="EMBL" id="CP044016">
    <property type="protein sequence ID" value="QES90849.1"/>
    <property type="molecule type" value="Genomic_DNA"/>
</dbReference>
<dbReference type="Proteomes" id="UP000292424">
    <property type="component" value="Chromosome"/>
</dbReference>
<evidence type="ECO:0000313" key="3">
    <source>
        <dbReference type="Proteomes" id="UP000292424"/>
    </source>
</evidence>
<dbReference type="InterPro" id="IPR029068">
    <property type="entry name" value="Glyas_Bleomycin-R_OHBP_Dase"/>
</dbReference>
<dbReference type="KEGG" id="arac:E0W69_020090"/>
<accession>A0A5P2G960</accession>
<reference evidence="2 3" key="1">
    <citation type="submission" date="2019-09" db="EMBL/GenBank/DDBJ databases">
        <title>Complete genome sequence of Arachidicoccus sp. B3-10 isolated from apple orchard soil.</title>
        <authorList>
            <person name="Kim H.S."/>
            <person name="Han K.-I."/>
            <person name="Suh M.K."/>
            <person name="Lee K.C."/>
            <person name="Eom M.K."/>
            <person name="Kim J.-S."/>
            <person name="Kang S.W."/>
            <person name="Sin Y."/>
            <person name="Lee J.-S."/>
        </authorList>
    </citation>
    <scope>NUCLEOTIDE SEQUENCE [LARGE SCALE GENOMIC DNA]</scope>
    <source>
        <strain evidence="2 3">B3-10</strain>
    </source>
</reference>